<feature type="region of interest" description="Disordered" evidence="1">
    <location>
        <begin position="247"/>
        <end position="270"/>
    </location>
</feature>
<feature type="region of interest" description="Disordered" evidence="1">
    <location>
        <begin position="121"/>
        <end position="188"/>
    </location>
</feature>
<organism evidence="2 3">
    <name type="scientific">Serendipita indica (strain DSM 11827)</name>
    <name type="common">Root endophyte fungus</name>
    <name type="synonym">Piriformospora indica</name>
    <dbReference type="NCBI Taxonomy" id="1109443"/>
    <lineage>
        <taxon>Eukaryota</taxon>
        <taxon>Fungi</taxon>
        <taxon>Dikarya</taxon>
        <taxon>Basidiomycota</taxon>
        <taxon>Agaricomycotina</taxon>
        <taxon>Agaricomycetes</taxon>
        <taxon>Sebacinales</taxon>
        <taxon>Serendipitaceae</taxon>
        <taxon>Serendipita</taxon>
    </lineage>
</organism>
<dbReference type="STRING" id="1109443.G4T7G1"/>
<feature type="region of interest" description="Disordered" evidence="1">
    <location>
        <begin position="84"/>
        <end position="104"/>
    </location>
</feature>
<evidence type="ECO:0000313" key="3">
    <source>
        <dbReference type="Proteomes" id="UP000007148"/>
    </source>
</evidence>
<comment type="caution">
    <text evidence="2">The sequence shown here is derived from an EMBL/GenBank/DDBJ whole genome shotgun (WGS) entry which is preliminary data.</text>
</comment>
<feature type="compositionally biased region" description="Basic and acidic residues" evidence="1">
    <location>
        <begin position="253"/>
        <end position="263"/>
    </location>
</feature>
<dbReference type="AlphaFoldDB" id="G4T7G1"/>
<protein>
    <submittedName>
        <fullName evidence="2">Uncharacterized protein</fullName>
    </submittedName>
</protein>
<dbReference type="Proteomes" id="UP000007148">
    <property type="component" value="Unassembled WGS sequence"/>
</dbReference>
<dbReference type="EMBL" id="CAFZ01000011">
    <property type="protein sequence ID" value="CCA67221.1"/>
    <property type="molecule type" value="Genomic_DNA"/>
</dbReference>
<gene>
    <name evidence="2" type="ORF">PIIN_01055</name>
</gene>
<proteinExistence type="predicted"/>
<evidence type="ECO:0000313" key="2">
    <source>
        <dbReference type="EMBL" id="CCA67221.1"/>
    </source>
</evidence>
<evidence type="ECO:0000256" key="1">
    <source>
        <dbReference type="SAM" id="MobiDB-lite"/>
    </source>
</evidence>
<name>G4T7G1_SERID</name>
<dbReference type="OrthoDB" id="2537141at2759"/>
<feature type="region of interest" description="Disordered" evidence="1">
    <location>
        <begin position="289"/>
        <end position="329"/>
    </location>
</feature>
<dbReference type="InParanoid" id="G4T7G1"/>
<keyword evidence="3" id="KW-1185">Reference proteome</keyword>
<dbReference type="HOGENOM" id="CLU_373040_0_0_1"/>
<sequence length="659" mass="72877">MESSPPPVESRTLPLTAVNLRTIPRIASSIAKFVAEQRQNVRLYAADALDVPNSADVTSKRIHGNKKSSPLLKSRLEIRQAREAEAAKEAHVGSESRPAKKTHVLDQKEALYGVRDVVGAKATASRKRRRMGDGDEEYEARLEERRERKRARKAIMDPNAKMRNTGDDLDAEQSEKNDKKKEKKKRAKGALGMTLMETFTAANVKKSSRLTLPPVVGRMFKNSKAGNIIHLTGKENARTCKQDASNALRKMKKGSEDTKRERCTSPCSEETNPCDVSFDRLGALARPRSHQSKSWALGSQLPDEDEELEPGRSHLSRGSVGPEVQSSHSPIGVMKLPTYWNLTSKTANVGIFECPSFTHAQLTAREGIGQRDQDETLERTTASPYFVRPLVQIPARILQKEVSDQEIQDSARLKVGTPLGGDGETMRQARGCDEELTMKAIQEQVGRMEEGQAFRESPNLDEEPSFTSLDLMLRQHDEEDVLYNRTFRLESLMAREWLGNILVGVQADPQEVGYDDSVYANSVNTGSPIEDKARETCLMSEEPGDSFLGVPLDNECGEEEVVDGDAIFYSDQGNDAASMLDDLRSSNAPQVKPDYEAQAIESQSDTAGDILPFVSSQLILRGLGAPGIGERWTSQPASTLGQSVQEIEIAAARRLIGRW</sequence>
<reference evidence="2 3" key="1">
    <citation type="journal article" date="2011" name="PLoS Pathog.">
        <title>Endophytic Life Strategies Decoded by Genome and Transcriptome Analyses of the Mutualistic Root Symbiont Piriformospora indica.</title>
        <authorList>
            <person name="Zuccaro A."/>
            <person name="Lahrmann U."/>
            <person name="Guldener U."/>
            <person name="Langen G."/>
            <person name="Pfiffi S."/>
            <person name="Biedenkopf D."/>
            <person name="Wong P."/>
            <person name="Samans B."/>
            <person name="Grimm C."/>
            <person name="Basiewicz M."/>
            <person name="Murat C."/>
            <person name="Martin F."/>
            <person name="Kogel K.H."/>
        </authorList>
    </citation>
    <scope>NUCLEOTIDE SEQUENCE [LARGE SCALE GENOMIC DNA]</scope>
    <source>
        <strain evidence="2 3">DSM 11827</strain>
    </source>
</reference>
<accession>G4T7G1</accession>